<evidence type="ECO:0000256" key="7">
    <source>
        <dbReference type="ARBA" id="ARBA00023136"/>
    </source>
</evidence>
<evidence type="ECO:0000256" key="5">
    <source>
        <dbReference type="ARBA" id="ARBA00022927"/>
    </source>
</evidence>
<dbReference type="GO" id="GO:0006886">
    <property type="term" value="P:intracellular protein transport"/>
    <property type="evidence" value="ECO:0007669"/>
    <property type="project" value="InterPro"/>
</dbReference>
<dbReference type="KEGG" id="sla:SERLADRAFT_418038"/>
<sequence length="958" mass="106065">MGTRRMMSRSRRVTLVSKSRLISRMERISWLLLFLPWEKTGHFRQGSPQGFLNRKQHIFYVHNLPVENMPSTQELVRSLDDFSDVVSWINNTLTTTEESQPDSKAAFGLTELDQHVTSLLAAFEIAAQDASTQIEHIIDDVSRGAPRLTYDLHFMRDNALSLQGDLTKVQSKSKNSIPEATASALDRLQHLDTIKTRMEAAREVLREAESWSTLESEVTSLLTETNYEKAAERLNEANRSMVVFQNTSEYESRQTLMISLQNQLEASLSSALVAAINSQDLVICRSFFSIFSNIQRESEFRNYYNGSRRTPLVSMWQSAELADCDSRLSSQSGQTFNAFLPSFFASFLSVLDAERTSIPSIFPDPPTTLSTLITSTLSALQPTFSQRLASLFSQYRASALKEIILLYKATEEFGASAQKIMEKIQLSNVVSSPLSMESGSGPDSLAPSKSHSRRRSMRMSMSFRSNPRLTSGSSSISLKQQQAALVDVFDWDQVLFQPFLDLQVDYASLERRLLDEEYSQIALDDTKATLSDRARLLRERSVDAFSTAEASLTRCMTFTHGYGVVGLVQALDHFFKAFVDSWTLDVRNDRSALSSSTSTIASSSSDEDLSDLDYTAQDWSDIQVSLHLLTSARAVLERLTVFEGKLKSSLIQVATAFRLARESDSGLYIPGTTHGEGLLLAQSTLNSAELQELLKVVEADGTTRNAPSVNSSPLLVDSRAAIASFAKVCQSSLQETILSPLRKHLALYASSPLWSAAGDPKLKRVGTGGVNDLQVPVFSLSPSDVVQRVAEGLLNLPRLFEVYAEDDALAFSLSTLPYIDAEFLKMLSEQQSPSAESMNQGHIRRGSLSMPIKPSPLSAEAVSSAWLSSLGHSILSHLTTNVLPRIRTLTVAGAAQLASDLGYLSNIVHALNVEFEELERWKEYVNMGDEEGRAVASERLPGDQILSQVAKIRGWTTS</sequence>
<evidence type="ECO:0000256" key="1">
    <source>
        <dbReference type="ARBA" id="ARBA00004395"/>
    </source>
</evidence>
<dbReference type="EMBL" id="GL945441">
    <property type="protein sequence ID" value="EGO20345.1"/>
    <property type="molecule type" value="Genomic_DNA"/>
</dbReference>
<evidence type="ECO:0000256" key="4">
    <source>
        <dbReference type="ARBA" id="ARBA00022448"/>
    </source>
</evidence>
<dbReference type="GO" id="GO:0006890">
    <property type="term" value="P:retrograde vesicle-mediated transport, Golgi to endoplasmic reticulum"/>
    <property type="evidence" value="ECO:0007669"/>
    <property type="project" value="TreeGrafter"/>
</dbReference>
<dbReference type="InterPro" id="IPR019335">
    <property type="entry name" value="COG7"/>
</dbReference>
<dbReference type="AlphaFoldDB" id="F8P9L6"/>
<keyword evidence="5" id="KW-0653">Protein transport</keyword>
<feature type="region of interest" description="Disordered" evidence="9">
    <location>
        <begin position="435"/>
        <end position="473"/>
    </location>
</feature>
<keyword evidence="6" id="KW-0333">Golgi apparatus</keyword>
<reference evidence="10" key="1">
    <citation type="submission" date="2011-04" db="EMBL/GenBank/DDBJ databases">
        <title>Evolution of plant cell wall degrading machinery underlies the functional diversity of forest fungi.</title>
        <authorList>
            <consortium name="US DOE Joint Genome Institute (JGI-PGF)"/>
            <person name="Eastwood D.C."/>
            <person name="Floudas D."/>
            <person name="Binder M."/>
            <person name="Majcherczyk A."/>
            <person name="Schneider P."/>
            <person name="Aerts A."/>
            <person name="Asiegbu F.O."/>
            <person name="Baker S.E."/>
            <person name="Barry K."/>
            <person name="Bendiksby M."/>
            <person name="Blumentritt M."/>
            <person name="Coutinho P.M."/>
            <person name="Cullen D."/>
            <person name="Cullen D."/>
            <person name="Gathman A."/>
            <person name="Goodell B."/>
            <person name="Henrissat B."/>
            <person name="Ihrmark K."/>
            <person name="Kauserud H."/>
            <person name="Kohler A."/>
            <person name="LaButti K."/>
            <person name="Lapidus A."/>
            <person name="Lavin J.L."/>
            <person name="Lee Y.-H."/>
            <person name="Lindquist E."/>
            <person name="Lilly W."/>
            <person name="Lucas S."/>
            <person name="Morin E."/>
            <person name="Murat C."/>
            <person name="Oguiza J.A."/>
            <person name="Park J."/>
            <person name="Pisabarro A.G."/>
            <person name="Riley R."/>
            <person name="Rosling A."/>
            <person name="Salamov A."/>
            <person name="Schmidt O."/>
            <person name="Schmutz J."/>
            <person name="Skrede I."/>
            <person name="Stenlid J."/>
            <person name="Wiebenga A."/>
            <person name="Xie X."/>
            <person name="Kues U."/>
            <person name="Hibbett D.S."/>
            <person name="Hoffmeister D."/>
            <person name="Hogberg N."/>
            <person name="Martin F."/>
            <person name="Grigoriev I.V."/>
            <person name="Watkinson S.C."/>
        </authorList>
    </citation>
    <scope>NUCLEOTIDE SEQUENCE</scope>
    <source>
        <strain evidence="10">S7.9</strain>
    </source>
</reference>
<evidence type="ECO:0000256" key="9">
    <source>
        <dbReference type="SAM" id="MobiDB-lite"/>
    </source>
</evidence>
<dbReference type="GO" id="GO:0007030">
    <property type="term" value="P:Golgi organization"/>
    <property type="evidence" value="ECO:0007669"/>
    <property type="project" value="TreeGrafter"/>
</dbReference>
<dbReference type="Proteomes" id="UP000008064">
    <property type="component" value="Unassembled WGS sequence"/>
</dbReference>
<proteinExistence type="inferred from homology"/>
<dbReference type="PANTHER" id="PTHR21443:SF0">
    <property type="entry name" value="CONSERVED OLIGOMERIC GOLGI COMPLEX SUBUNIT 7"/>
    <property type="match status" value="1"/>
</dbReference>
<evidence type="ECO:0000256" key="8">
    <source>
        <dbReference type="ARBA" id="ARBA00031345"/>
    </source>
</evidence>
<evidence type="ECO:0000256" key="2">
    <source>
        <dbReference type="ARBA" id="ARBA00005831"/>
    </source>
</evidence>
<name>F8P9L6_SERL9</name>
<comment type="subcellular location">
    <subcellularLocation>
        <location evidence="1">Golgi apparatus membrane</location>
        <topology evidence="1">Peripheral membrane protein</topology>
    </subcellularLocation>
</comment>
<dbReference type="GO" id="GO:0000139">
    <property type="term" value="C:Golgi membrane"/>
    <property type="evidence" value="ECO:0007669"/>
    <property type="project" value="UniProtKB-SubCell"/>
</dbReference>
<comment type="similarity">
    <text evidence="2">Belongs to the COG7 family.</text>
</comment>
<dbReference type="HOGENOM" id="CLU_006044_0_0_1"/>
<evidence type="ECO:0000313" key="10">
    <source>
        <dbReference type="EMBL" id="EGO20345.1"/>
    </source>
</evidence>
<evidence type="ECO:0000256" key="6">
    <source>
        <dbReference type="ARBA" id="ARBA00023034"/>
    </source>
</evidence>
<dbReference type="PANTHER" id="PTHR21443">
    <property type="entry name" value="CONSERVED OLIGOMERIC GOLGI COMPLEX COMPONENT 7"/>
    <property type="match status" value="1"/>
</dbReference>
<dbReference type="OrthoDB" id="249612at2759"/>
<keyword evidence="7" id="KW-0472">Membrane</keyword>
<dbReference type="GO" id="GO:0017119">
    <property type="term" value="C:Golgi transport complex"/>
    <property type="evidence" value="ECO:0007669"/>
    <property type="project" value="InterPro"/>
</dbReference>
<protein>
    <recommendedName>
        <fullName evidence="3">Conserved oligomeric Golgi complex subunit 7</fullName>
    </recommendedName>
    <alternativeName>
        <fullName evidence="8">Component of oligomeric Golgi complex 7</fullName>
    </alternativeName>
</protein>
<keyword evidence="4" id="KW-0813">Transport</keyword>
<accession>F8P9L6</accession>
<evidence type="ECO:0000256" key="3">
    <source>
        <dbReference type="ARBA" id="ARBA00020984"/>
    </source>
</evidence>
<organism>
    <name type="scientific">Serpula lacrymans var. lacrymans (strain S7.9)</name>
    <name type="common">Dry rot fungus</name>
    <dbReference type="NCBI Taxonomy" id="578457"/>
    <lineage>
        <taxon>Eukaryota</taxon>
        <taxon>Fungi</taxon>
        <taxon>Dikarya</taxon>
        <taxon>Basidiomycota</taxon>
        <taxon>Agaricomycotina</taxon>
        <taxon>Agaricomycetes</taxon>
        <taxon>Agaricomycetidae</taxon>
        <taxon>Boletales</taxon>
        <taxon>Coniophorineae</taxon>
        <taxon>Serpulaceae</taxon>
        <taxon>Serpula</taxon>
    </lineage>
</organism>
<dbReference type="Pfam" id="PF10191">
    <property type="entry name" value="COG7"/>
    <property type="match status" value="2"/>
</dbReference>
<dbReference type="RefSeq" id="XP_007323090.1">
    <property type="nucleotide sequence ID" value="XM_007323028.1"/>
</dbReference>
<gene>
    <name evidence="10" type="ORF">SERLADRAFT_418038</name>
</gene>
<dbReference type="GeneID" id="18813661"/>